<sequence length="124" mass="13722">VLSRREARRNLFKGFLGEGRDVRTASLSVSLSERQTSMPADFTRRVHGGERHRGLDAAWVRRHRGAFSAAVRPLRPGERTSAWRDGGARALLWSATGPVPLRPARLRPLICPQPATMWAAALAC</sequence>
<dbReference type="RefSeq" id="XP_029239928.1">
    <property type="nucleotide sequence ID" value="XM_029380256.1"/>
</dbReference>
<keyword evidence="2" id="KW-1185">Reference proteome</keyword>
<protein>
    <submittedName>
        <fullName evidence="1">Uncharacterized protein</fullName>
    </submittedName>
</protein>
<dbReference type="GeneID" id="40327213"/>
<evidence type="ECO:0000313" key="1">
    <source>
        <dbReference type="EMBL" id="RNF07596.1"/>
    </source>
</evidence>
<dbReference type="EMBL" id="MKGL01000083">
    <property type="protein sequence ID" value="RNF07596.1"/>
    <property type="molecule type" value="Genomic_DNA"/>
</dbReference>
<organism evidence="1 2">
    <name type="scientific">Trypanosoma rangeli</name>
    <dbReference type="NCBI Taxonomy" id="5698"/>
    <lineage>
        <taxon>Eukaryota</taxon>
        <taxon>Discoba</taxon>
        <taxon>Euglenozoa</taxon>
        <taxon>Kinetoplastea</taxon>
        <taxon>Metakinetoplastina</taxon>
        <taxon>Trypanosomatida</taxon>
        <taxon>Trypanosomatidae</taxon>
        <taxon>Trypanosoma</taxon>
        <taxon>Herpetosoma</taxon>
    </lineage>
</organism>
<comment type="caution">
    <text evidence="1">The sequence shown here is derived from an EMBL/GenBank/DDBJ whole genome shotgun (WGS) entry which is preliminary data.</text>
</comment>
<gene>
    <name evidence="1" type="ORF">TraAM80_03280</name>
</gene>
<reference evidence="1 2" key="1">
    <citation type="journal article" date="2018" name="BMC Genomics">
        <title>Genomic comparison of Trypanosoma conorhini and Trypanosoma rangeli to Trypanosoma cruzi strains of high and low virulence.</title>
        <authorList>
            <person name="Bradwell K.R."/>
            <person name="Koparde V.N."/>
            <person name="Matveyev A.V."/>
            <person name="Serrano M.G."/>
            <person name="Alves J.M."/>
            <person name="Parikh H."/>
            <person name="Huang B."/>
            <person name="Lee V."/>
            <person name="Espinosa-Alvarez O."/>
            <person name="Ortiz P.A."/>
            <person name="Costa-Martins A.G."/>
            <person name="Teixeira M.M."/>
            <person name="Buck G.A."/>
        </authorList>
    </citation>
    <scope>NUCLEOTIDE SEQUENCE [LARGE SCALE GENOMIC DNA]</scope>
    <source>
        <strain evidence="1 2">AM80</strain>
    </source>
</reference>
<name>A0A3R7L4R0_TRYRA</name>
<evidence type="ECO:0000313" key="2">
    <source>
        <dbReference type="Proteomes" id="UP000283634"/>
    </source>
</evidence>
<accession>A0A3R7L4R0</accession>
<dbReference type="AlphaFoldDB" id="A0A3R7L4R0"/>
<dbReference type="Proteomes" id="UP000283634">
    <property type="component" value="Unassembled WGS sequence"/>
</dbReference>
<proteinExistence type="predicted"/>
<feature type="non-terminal residue" evidence="1">
    <location>
        <position position="1"/>
    </location>
</feature>